<evidence type="ECO:0000313" key="2">
    <source>
        <dbReference type="Proteomes" id="UP000654304"/>
    </source>
</evidence>
<dbReference type="Proteomes" id="UP000654304">
    <property type="component" value="Unassembled WGS sequence"/>
</dbReference>
<keyword evidence="2" id="KW-1185">Reference proteome</keyword>
<accession>A0ABR7A4S3</accession>
<gene>
    <name evidence="1" type="ORF">H8K43_08280</name>
</gene>
<name>A0ABR7A4S3_9BURK</name>
<dbReference type="EMBL" id="JACOGD010000004">
    <property type="protein sequence ID" value="MBC3931662.1"/>
    <property type="molecule type" value="Genomic_DNA"/>
</dbReference>
<protein>
    <submittedName>
        <fullName evidence="1">Uncharacterized protein</fullName>
    </submittedName>
</protein>
<comment type="caution">
    <text evidence="1">The sequence shown here is derived from an EMBL/GenBank/DDBJ whole genome shotgun (WGS) entry which is preliminary data.</text>
</comment>
<reference evidence="1 2" key="1">
    <citation type="submission" date="2020-08" db="EMBL/GenBank/DDBJ databases">
        <title>Novel species isolated from subtropical streams in China.</title>
        <authorList>
            <person name="Lu H."/>
        </authorList>
    </citation>
    <scope>NUCLEOTIDE SEQUENCE [LARGE SCALE GENOMIC DNA]</scope>
    <source>
        <strain evidence="1 2">CY22W</strain>
    </source>
</reference>
<evidence type="ECO:0000313" key="1">
    <source>
        <dbReference type="EMBL" id="MBC3931662.1"/>
    </source>
</evidence>
<proteinExistence type="predicted"/>
<dbReference type="RefSeq" id="WP_186903407.1">
    <property type="nucleotide sequence ID" value="NZ_JACOGD010000004.1"/>
</dbReference>
<sequence>MSNKLTAVVARNQKNDNAIIETFTQEEIQLVLNYRSLQDSFQVIMYRAIAHMTKTVGKKPALSLVQSFNQQRGNV</sequence>
<organism evidence="1 2">
    <name type="scientific">Undibacterium curvum</name>
    <dbReference type="NCBI Taxonomy" id="2762294"/>
    <lineage>
        <taxon>Bacteria</taxon>
        <taxon>Pseudomonadati</taxon>
        <taxon>Pseudomonadota</taxon>
        <taxon>Betaproteobacteria</taxon>
        <taxon>Burkholderiales</taxon>
        <taxon>Oxalobacteraceae</taxon>
        <taxon>Undibacterium</taxon>
    </lineage>
</organism>